<evidence type="ECO:0000256" key="3">
    <source>
        <dbReference type="ARBA" id="ARBA00004669"/>
    </source>
</evidence>
<dbReference type="GO" id="GO:0000287">
    <property type="term" value="F:magnesium ion binding"/>
    <property type="evidence" value="ECO:0007669"/>
    <property type="project" value="TreeGrafter"/>
</dbReference>
<evidence type="ECO:0000256" key="11">
    <source>
        <dbReference type="ARBA" id="ARBA00022741"/>
    </source>
</evidence>
<dbReference type="GO" id="GO:0004422">
    <property type="term" value="F:hypoxanthine phosphoribosyltransferase activity"/>
    <property type="evidence" value="ECO:0007669"/>
    <property type="project" value="InterPro"/>
</dbReference>
<evidence type="ECO:0000259" key="13">
    <source>
        <dbReference type="Pfam" id="PF00156"/>
    </source>
</evidence>
<dbReference type="PANTHER" id="PTHR43340">
    <property type="entry name" value="HYPOXANTHINE-GUANINE PHOSPHORIBOSYLTRANSFERASE"/>
    <property type="match status" value="1"/>
</dbReference>
<dbReference type="InterPro" id="IPR005904">
    <property type="entry name" value="Hxn_phspho_trans"/>
</dbReference>
<evidence type="ECO:0000256" key="6">
    <source>
        <dbReference type="ARBA" id="ARBA00022490"/>
    </source>
</evidence>
<evidence type="ECO:0000313" key="14">
    <source>
        <dbReference type="EMBL" id="VAW04493.1"/>
    </source>
</evidence>
<sequence>MKKPPTLFSEEEIADRVAALAAEIDDAYAGAGQLVLIGVLKGSFIFLSDLARKLTIPHRVEFIAVSSYGDRESETADSVRLLMDVRHAIDGEHVLVVEDIVDTGHTIAYLKRLLGTRNPASLKTATLLHKPDRTEQEVAIDFLGFTIPDVWVVGYGLDYAERYRTLPYIGELPPEMR</sequence>
<keyword evidence="7 14" id="KW-0328">Glycosyltransferase</keyword>
<dbReference type="GO" id="GO:0046100">
    <property type="term" value="P:hypoxanthine metabolic process"/>
    <property type="evidence" value="ECO:0007669"/>
    <property type="project" value="TreeGrafter"/>
</dbReference>
<keyword evidence="6" id="KW-0963">Cytoplasm</keyword>
<dbReference type="InterPro" id="IPR029057">
    <property type="entry name" value="PRTase-like"/>
</dbReference>
<feature type="domain" description="Phosphoribosyltransferase" evidence="13">
    <location>
        <begin position="10"/>
        <end position="159"/>
    </location>
</feature>
<evidence type="ECO:0000256" key="2">
    <source>
        <dbReference type="ARBA" id="ARBA00004496"/>
    </source>
</evidence>
<comment type="subcellular location">
    <subcellularLocation>
        <location evidence="2">Cytoplasm</location>
    </subcellularLocation>
</comment>
<dbReference type="Pfam" id="PF00156">
    <property type="entry name" value="Pribosyltran"/>
    <property type="match status" value="1"/>
</dbReference>
<dbReference type="CDD" id="cd06223">
    <property type="entry name" value="PRTases_typeI"/>
    <property type="match status" value="1"/>
</dbReference>
<dbReference type="GO" id="GO:0006178">
    <property type="term" value="P:guanine salvage"/>
    <property type="evidence" value="ECO:0007669"/>
    <property type="project" value="TreeGrafter"/>
</dbReference>
<dbReference type="FunFam" id="3.40.50.2020:FF:000006">
    <property type="entry name" value="Hypoxanthine phosphoribosyltransferase"/>
    <property type="match status" value="1"/>
</dbReference>
<dbReference type="Gene3D" id="3.40.50.2020">
    <property type="match status" value="1"/>
</dbReference>
<dbReference type="GO" id="GO:0000166">
    <property type="term" value="F:nucleotide binding"/>
    <property type="evidence" value="ECO:0007669"/>
    <property type="project" value="UniProtKB-KW"/>
</dbReference>
<evidence type="ECO:0000256" key="7">
    <source>
        <dbReference type="ARBA" id="ARBA00022676"/>
    </source>
</evidence>
<dbReference type="InterPro" id="IPR050408">
    <property type="entry name" value="HGPRT"/>
</dbReference>
<evidence type="ECO:0000256" key="12">
    <source>
        <dbReference type="ARBA" id="ARBA00022842"/>
    </source>
</evidence>
<dbReference type="GO" id="GO:0005829">
    <property type="term" value="C:cytosol"/>
    <property type="evidence" value="ECO:0007669"/>
    <property type="project" value="TreeGrafter"/>
</dbReference>
<reference evidence="14" key="1">
    <citation type="submission" date="2018-06" db="EMBL/GenBank/DDBJ databases">
        <authorList>
            <person name="Zhirakovskaya E."/>
        </authorList>
    </citation>
    <scope>NUCLEOTIDE SEQUENCE</scope>
</reference>
<dbReference type="PANTHER" id="PTHR43340:SF1">
    <property type="entry name" value="HYPOXANTHINE PHOSPHORIBOSYLTRANSFERASE"/>
    <property type="match status" value="1"/>
</dbReference>
<keyword evidence="8 14" id="KW-0808">Transferase</keyword>
<evidence type="ECO:0000256" key="5">
    <source>
        <dbReference type="ARBA" id="ARBA00011895"/>
    </source>
</evidence>
<evidence type="ECO:0000256" key="9">
    <source>
        <dbReference type="ARBA" id="ARBA00022723"/>
    </source>
</evidence>
<protein>
    <recommendedName>
        <fullName evidence="5">hypoxanthine phosphoribosyltransferase</fullName>
        <ecNumber evidence="5">2.4.2.8</ecNumber>
    </recommendedName>
</protein>
<evidence type="ECO:0000256" key="1">
    <source>
        <dbReference type="ARBA" id="ARBA00001946"/>
    </source>
</evidence>
<keyword evidence="11" id="KW-0547">Nucleotide-binding</keyword>
<keyword evidence="9" id="KW-0479">Metal-binding</keyword>
<evidence type="ECO:0000256" key="10">
    <source>
        <dbReference type="ARBA" id="ARBA00022726"/>
    </source>
</evidence>
<dbReference type="EC" id="2.4.2.8" evidence="5"/>
<dbReference type="GO" id="GO:0032264">
    <property type="term" value="P:IMP salvage"/>
    <property type="evidence" value="ECO:0007669"/>
    <property type="project" value="TreeGrafter"/>
</dbReference>
<proteinExistence type="inferred from homology"/>
<dbReference type="GO" id="GO:0032263">
    <property type="term" value="P:GMP salvage"/>
    <property type="evidence" value="ECO:0007669"/>
    <property type="project" value="TreeGrafter"/>
</dbReference>
<name>A0A3B0SJV4_9ZZZZ</name>
<accession>A0A3B0SJV4</accession>
<comment type="similarity">
    <text evidence="4">Belongs to the purine/pyrimidine phosphoribosyltransferase family.</text>
</comment>
<keyword evidence="10" id="KW-0660">Purine salvage</keyword>
<comment type="pathway">
    <text evidence="3">Purine metabolism; IMP biosynthesis via salvage pathway; IMP from hypoxanthine: step 1/1.</text>
</comment>
<organism evidence="14">
    <name type="scientific">hydrothermal vent metagenome</name>
    <dbReference type="NCBI Taxonomy" id="652676"/>
    <lineage>
        <taxon>unclassified sequences</taxon>
        <taxon>metagenomes</taxon>
        <taxon>ecological metagenomes</taxon>
    </lineage>
</organism>
<keyword evidence="12" id="KW-0460">Magnesium</keyword>
<evidence type="ECO:0000256" key="4">
    <source>
        <dbReference type="ARBA" id="ARBA00008391"/>
    </source>
</evidence>
<comment type="cofactor">
    <cofactor evidence="1">
        <name>Mg(2+)</name>
        <dbReference type="ChEBI" id="CHEBI:18420"/>
    </cofactor>
</comment>
<dbReference type="InterPro" id="IPR000836">
    <property type="entry name" value="PRTase_dom"/>
</dbReference>
<evidence type="ECO:0000256" key="8">
    <source>
        <dbReference type="ARBA" id="ARBA00022679"/>
    </source>
</evidence>
<dbReference type="SUPFAM" id="SSF53271">
    <property type="entry name" value="PRTase-like"/>
    <property type="match status" value="1"/>
</dbReference>
<dbReference type="EMBL" id="UOEI01000398">
    <property type="protein sequence ID" value="VAW04493.1"/>
    <property type="molecule type" value="Genomic_DNA"/>
</dbReference>
<dbReference type="AlphaFoldDB" id="A0A3B0SJV4"/>
<dbReference type="GO" id="GO:0006166">
    <property type="term" value="P:purine ribonucleoside salvage"/>
    <property type="evidence" value="ECO:0007669"/>
    <property type="project" value="UniProtKB-KW"/>
</dbReference>
<gene>
    <name evidence="14" type="ORF">MNBD_ACTINO01-2366</name>
</gene>
<dbReference type="NCBIfam" id="TIGR01203">
    <property type="entry name" value="HGPRTase"/>
    <property type="match status" value="1"/>
</dbReference>